<dbReference type="EMBL" id="JAQQBR010000001">
    <property type="protein sequence ID" value="KAK0182115.1"/>
    <property type="molecule type" value="Genomic_DNA"/>
</dbReference>
<feature type="region of interest" description="Disordered" evidence="1">
    <location>
        <begin position="666"/>
        <end position="714"/>
    </location>
</feature>
<proteinExistence type="predicted"/>
<feature type="compositionally biased region" description="Basic and acidic residues" evidence="1">
    <location>
        <begin position="534"/>
        <end position="545"/>
    </location>
</feature>
<keyword evidence="2" id="KW-0812">Transmembrane</keyword>
<feature type="region of interest" description="Disordered" evidence="1">
    <location>
        <begin position="126"/>
        <end position="162"/>
    </location>
</feature>
<feature type="region of interest" description="Disordered" evidence="1">
    <location>
        <begin position="727"/>
        <end position="787"/>
    </location>
</feature>
<feature type="region of interest" description="Disordered" evidence="1">
    <location>
        <begin position="76"/>
        <end position="108"/>
    </location>
</feature>
<feature type="compositionally biased region" description="Low complexity" evidence="1">
    <location>
        <begin position="418"/>
        <end position="428"/>
    </location>
</feature>
<feature type="compositionally biased region" description="Polar residues" evidence="1">
    <location>
        <begin position="278"/>
        <end position="299"/>
    </location>
</feature>
<feature type="compositionally biased region" description="Acidic residues" evidence="1">
    <location>
        <begin position="777"/>
        <end position="787"/>
    </location>
</feature>
<reference evidence="3" key="2">
    <citation type="submission" date="2023-03" db="EMBL/GenBank/DDBJ databases">
        <authorList>
            <person name="Inwood S.N."/>
            <person name="Skelly J.G."/>
            <person name="Guhlin J."/>
            <person name="Harrop T.W.R."/>
            <person name="Goldson S.G."/>
            <person name="Dearden P.K."/>
        </authorList>
    </citation>
    <scope>NUCLEOTIDE SEQUENCE</scope>
    <source>
        <strain evidence="3">Lincoln</strain>
        <tissue evidence="3">Whole body</tissue>
    </source>
</reference>
<feature type="region of interest" description="Disordered" evidence="1">
    <location>
        <begin position="211"/>
        <end position="233"/>
    </location>
</feature>
<comment type="caution">
    <text evidence="3">The sequence shown here is derived from an EMBL/GenBank/DDBJ whole genome shotgun (WGS) entry which is preliminary data.</text>
</comment>
<reference evidence="3" key="1">
    <citation type="journal article" date="2023" name="bioRxiv">
        <title>Scaffold-level genome assemblies of two parasitoid biocontrol wasps reveal the parthenogenesis mechanism and an associated novel virus.</title>
        <authorList>
            <person name="Inwood S."/>
            <person name="Skelly J."/>
            <person name="Guhlin J."/>
            <person name="Harrop T."/>
            <person name="Goldson S."/>
            <person name="Dearden P."/>
        </authorList>
    </citation>
    <scope>NUCLEOTIDE SEQUENCE</scope>
    <source>
        <strain evidence="3">Lincoln</strain>
        <tissue evidence="3">Whole body</tissue>
    </source>
</reference>
<evidence type="ECO:0000313" key="4">
    <source>
        <dbReference type="Proteomes" id="UP001168972"/>
    </source>
</evidence>
<feature type="region of interest" description="Disordered" evidence="1">
    <location>
        <begin position="533"/>
        <end position="552"/>
    </location>
</feature>
<gene>
    <name evidence="3" type="ORF">PV327_000283</name>
</gene>
<sequence>MYDSVLEQNAWCYWVVSIAALISFIGFIVACICSCRHNENKSEFLGLAGMVTITRTENDDFDDQPTSDIGQIVTQDTVDGGKRASSANRSLPDIPKDRNGGLDENAIASTPQDVIYEATEVIGDPSELYATVQDKNPKRDNDNRGTRTNSQESSLLQEDDSVYPYARLNSLKSTNDEHPYAQVQSIQKHEVKRQDSFRDSNQIVPDVNQACTSSSQPVTNPVAPPRTRRSSSHNSLLNVEVSACDIQAANAITGGVQANQDLPYMTPPLLLSLPRLPQSQHNGPPQQHFSGDSQDSKGYTSISVREPLANIIAQTKAAHQNRQTQHRPLTDSHYATVSDDSDEMYAAIDEQEKIYTSGSETYAQIQPMATEQNRMVVNEQLILHQMPLRIVNDESSVFSAPQPPSVDSLRHVAHAHSRQASSSSATSSIVNPGSPKPEKRQANSPLPPPPPPLPPTDEKTDVYALIDKHGKSEDHQNLSGGKSLEDMYAKVMKKKRESEEENHLAHTGNSLMTDTQIPVKKIMEISRASWSSHDSVEIQKREPDNNKTNMNIPSDMLNLESSIEFSKVARIYELDRVTSDQVFETSINTQRITNSLVETNDPNYEMLRPFSRGEDKHSTSSVAQSSTSMRNGIDVLPFYSVPFKHRQVSNASSEDPGYEKVRLRRRVDLDTDIDSEPNYESMPHESNEPNYASVCRPSYSDTDPNYESVHNSDPNYESVRYMSLSQKVNSEPPYEQVNSYKNDKSIDGYEKVRCKQRDDPNYEKIHMSSHSGLVENTDTDDEQYVQV</sequence>
<accession>A0AA39G5V5</accession>
<keyword evidence="4" id="KW-1185">Reference proteome</keyword>
<evidence type="ECO:0000256" key="1">
    <source>
        <dbReference type="SAM" id="MobiDB-lite"/>
    </source>
</evidence>
<feature type="transmembrane region" description="Helical" evidence="2">
    <location>
        <begin position="12"/>
        <end position="30"/>
    </location>
</feature>
<name>A0AA39G5V5_MICHY</name>
<feature type="compositionally biased region" description="Basic and acidic residues" evidence="1">
    <location>
        <begin position="135"/>
        <end position="145"/>
    </location>
</feature>
<keyword evidence="2" id="KW-1133">Transmembrane helix</keyword>
<organism evidence="3 4">
    <name type="scientific">Microctonus hyperodae</name>
    <name type="common">Parasitoid wasp</name>
    <dbReference type="NCBI Taxonomy" id="165561"/>
    <lineage>
        <taxon>Eukaryota</taxon>
        <taxon>Metazoa</taxon>
        <taxon>Ecdysozoa</taxon>
        <taxon>Arthropoda</taxon>
        <taxon>Hexapoda</taxon>
        <taxon>Insecta</taxon>
        <taxon>Pterygota</taxon>
        <taxon>Neoptera</taxon>
        <taxon>Endopterygota</taxon>
        <taxon>Hymenoptera</taxon>
        <taxon>Apocrita</taxon>
        <taxon>Ichneumonoidea</taxon>
        <taxon>Braconidae</taxon>
        <taxon>Euphorinae</taxon>
        <taxon>Microctonus</taxon>
    </lineage>
</organism>
<evidence type="ECO:0000313" key="3">
    <source>
        <dbReference type="EMBL" id="KAK0182115.1"/>
    </source>
</evidence>
<protein>
    <submittedName>
        <fullName evidence="3">Uncharacterized protein</fullName>
    </submittedName>
</protein>
<dbReference type="AlphaFoldDB" id="A0AA39G5V5"/>
<feature type="region of interest" description="Disordered" evidence="1">
    <location>
        <begin position="398"/>
        <end position="459"/>
    </location>
</feature>
<feature type="region of interest" description="Disordered" evidence="1">
    <location>
        <begin position="269"/>
        <end position="299"/>
    </location>
</feature>
<feature type="compositionally biased region" description="Pro residues" evidence="1">
    <location>
        <begin position="445"/>
        <end position="455"/>
    </location>
</feature>
<feature type="compositionally biased region" description="Polar residues" evidence="1">
    <location>
        <begin position="146"/>
        <end position="156"/>
    </location>
</feature>
<feature type="compositionally biased region" description="Polar residues" evidence="1">
    <location>
        <begin position="699"/>
        <end position="714"/>
    </location>
</feature>
<feature type="compositionally biased region" description="Basic and acidic residues" evidence="1">
    <location>
        <begin position="741"/>
        <end position="766"/>
    </location>
</feature>
<keyword evidence="2" id="KW-0472">Membrane</keyword>
<evidence type="ECO:0000256" key="2">
    <source>
        <dbReference type="SAM" id="Phobius"/>
    </source>
</evidence>
<dbReference type="Proteomes" id="UP001168972">
    <property type="component" value="Unassembled WGS sequence"/>
</dbReference>